<comment type="cofactor">
    <cofactor evidence="1">
        <name>FMN</name>
        <dbReference type="ChEBI" id="CHEBI:58210"/>
    </cofactor>
</comment>
<evidence type="ECO:0000256" key="4">
    <source>
        <dbReference type="ARBA" id="ARBA00022643"/>
    </source>
</evidence>
<protein>
    <submittedName>
        <fullName evidence="8">Dihydroorotate dehydrogenase (Fumarate)</fullName>
    </submittedName>
</protein>
<evidence type="ECO:0000313" key="9">
    <source>
        <dbReference type="Proteomes" id="UP000242469"/>
    </source>
</evidence>
<evidence type="ECO:0000256" key="3">
    <source>
        <dbReference type="ARBA" id="ARBA00022630"/>
    </source>
</evidence>
<evidence type="ECO:0000259" key="7">
    <source>
        <dbReference type="Pfam" id="PF01180"/>
    </source>
</evidence>
<dbReference type="STRING" id="1122198.SAMN02745729_11332"/>
<dbReference type="Pfam" id="PF01180">
    <property type="entry name" value="DHO_dh"/>
    <property type="match status" value="1"/>
</dbReference>
<dbReference type="InterPro" id="IPR013785">
    <property type="entry name" value="Aldolase_TIM"/>
</dbReference>
<dbReference type="GO" id="GO:0044205">
    <property type="term" value="P:'de novo' UMP biosynthetic process"/>
    <property type="evidence" value="ECO:0007669"/>
    <property type="project" value="UniProtKB-UniPathway"/>
</dbReference>
<evidence type="ECO:0000313" key="8">
    <source>
        <dbReference type="EMBL" id="SEB01820.1"/>
    </source>
</evidence>
<organism evidence="8 9">
    <name type="scientific">Marinobacterium iners DSM 11526</name>
    <dbReference type="NCBI Taxonomy" id="1122198"/>
    <lineage>
        <taxon>Bacteria</taxon>
        <taxon>Pseudomonadati</taxon>
        <taxon>Pseudomonadota</taxon>
        <taxon>Gammaproteobacteria</taxon>
        <taxon>Oceanospirillales</taxon>
        <taxon>Oceanospirillaceae</taxon>
        <taxon>Marinobacterium</taxon>
    </lineage>
</organism>
<keyword evidence="9" id="KW-1185">Reference proteome</keyword>
<keyword evidence="4" id="KW-0288">FMN</keyword>
<dbReference type="Gene3D" id="3.20.20.70">
    <property type="entry name" value="Aldolase class I"/>
    <property type="match status" value="1"/>
</dbReference>
<evidence type="ECO:0000256" key="5">
    <source>
        <dbReference type="ARBA" id="ARBA00022975"/>
    </source>
</evidence>
<dbReference type="OrthoDB" id="9794954at2"/>
<dbReference type="UniPathway" id="UPA00070"/>
<dbReference type="PIRSF" id="PIRSF000164">
    <property type="entry name" value="DHO_oxidase"/>
    <property type="match status" value="1"/>
</dbReference>
<name>A0A1H4FYA6_9GAMM</name>
<dbReference type="PANTHER" id="PTHR48109:SF3">
    <property type="entry name" value="SLL0744 PROTEIN"/>
    <property type="match status" value="1"/>
</dbReference>
<dbReference type="AlphaFoldDB" id="A0A1H4FYA6"/>
<proteinExistence type="predicted"/>
<dbReference type="EMBL" id="FNRJ01000013">
    <property type="protein sequence ID" value="SEB01820.1"/>
    <property type="molecule type" value="Genomic_DNA"/>
</dbReference>
<feature type="domain" description="Dihydroorotate dehydrogenase catalytic" evidence="7">
    <location>
        <begin position="91"/>
        <end position="291"/>
    </location>
</feature>
<dbReference type="RefSeq" id="WP_091827280.1">
    <property type="nucleotide sequence ID" value="NZ_FNRJ01000013.1"/>
</dbReference>
<dbReference type="Proteomes" id="UP000242469">
    <property type="component" value="Unassembled WGS sequence"/>
</dbReference>
<dbReference type="GO" id="GO:0005737">
    <property type="term" value="C:cytoplasm"/>
    <property type="evidence" value="ECO:0007669"/>
    <property type="project" value="InterPro"/>
</dbReference>
<evidence type="ECO:0000256" key="6">
    <source>
        <dbReference type="ARBA" id="ARBA00023002"/>
    </source>
</evidence>
<reference evidence="9" key="1">
    <citation type="submission" date="2016-10" db="EMBL/GenBank/DDBJ databases">
        <authorList>
            <person name="Varghese N."/>
            <person name="Submissions S."/>
        </authorList>
    </citation>
    <scope>NUCLEOTIDE SEQUENCE [LARGE SCALE GENOMIC DNA]</scope>
    <source>
        <strain evidence="9">DSM 11526</strain>
    </source>
</reference>
<evidence type="ECO:0000256" key="2">
    <source>
        <dbReference type="ARBA" id="ARBA00004725"/>
    </source>
</evidence>
<gene>
    <name evidence="8" type="ORF">SAMN02745729_11332</name>
</gene>
<dbReference type="PANTHER" id="PTHR48109">
    <property type="entry name" value="DIHYDROOROTATE DEHYDROGENASE (QUINONE), MITOCHONDRIAL-RELATED"/>
    <property type="match status" value="1"/>
</dbReference>
<dbReference type="InterPro" id="IPR012135">
    <property type="entry name" value="Dihydroorotate_DH_1_2"/>
</dbReference>
<comment type="pathway">
    <text evidence="2">Pyrimidine metabolism; UMP biosynthesis via de novo pathway.</text>
</comment>
<keyword evidence="6" id="KW-0560">Oxidoreductase</keyword>
<keyword evidence="5" id="KW-0665">Pyrimidine biosynthesis</keyword>
<dbReference type="NCBIfam" id="NF005741">
    <property type="entry name" value="PRK07565.1"/>
    <property type="match status" value="1"/>
</dbReference>
<dbReference type="GO" id="GO:0006207">
    <property type="term" value="P:'de novo' pyrimidine nucleobase biosynthetic process"/>
    <property type="evidence" value="ECO:0007669"/>
    <property type="project" value="TreeGrafter"/>
</dbReference>
<dbReference type="InterPro" id="IPR050074">
    <property type="entry name" value="DHO_dehydrogenase"/>
</dbReference>
<dbReference type="GO" id="GO:0004152">
    <property type="term" value="F:dihydroorotate dehydrogenase activity"/>
    <property type="evidence" value="ECO:0007669"/>
    <property type="project" value="InterPro"/>
</dbReference>
<evidence type="ECO:0000256" key="1">
    <source>
        <dbReference type="ARBA" id="ARBA00001917"/>
    </source>
</evidence>
<dbReference type="InterPro" id="IPR005720">
    <property type="entry name" value="Dihydroorotate_DH_cat"/>
</dbReference>
<dbReference type="SUPFAM" id="SSF51395">
    <property type="entry name" value="FMN-linked oxidoreductases"/>
    <property type="match status" value="1"/>
</dbReference>
<sequence length="333" mass="37133">MSKRLHTRYLGFELDSPLVPSASPLTATLDGACRLEDAGAAAIVMHSLFEEECSRDHELLHHFLYEQEIGHFESDDFLPVPDAFRTAEEHYLERLQSMKSRLKVPVIASLNGVSRDGWAEHAVQLAQAGADALELNIYHIAASVRESGAEVEQRYLDILTSVRSAVPQLPLAVKLSSRFSSPVHMVNLLREAGTDAVVLFNRFIEPTLDLDTLKIKPQLQLSSPAELNERLRWAAIIRAQVALDMAITGGVHTGEDVIRTQLVGAEVAQLASVLMQQGEGVLKQMRDTILNWLDQHEYESLDQLRGSVSYARAEDPSGWERANYLDTLDQWCP</sequence>
<accession>A0A1H4FYA6</accession>
<keyword evidence="3" id="KW-0285">Flavoprotein</keyword>